<accession>A0ABV2WI84</accession>
<evidence type="ECO:0000313" key="4">
    <source>
        <dbReference type="Proteomes" id="UP001550628"/>
    </source>
</evidence>
<keyword evidence="4" id="KW-1185">Reference proteome</keyword>
<comment type="caution">
    <text evidence="3">The sequence shown here is derived from an EMBL/GenBank/DDBJ whole genome shotgun (WGS) entry which is preliminary data.</text>
</comment>
<evidence type="ECO:0000256" key="1">
    <source>
        <dbReference type="SAM" id="MobiDB-lite"/>
    </source>
</evidence>
<protein>
    <submittedName>
        <fullName evidence="3">Uncharacterized protein</fullName>
    </submittedName>
</protein>
<dbReference type="RefSeq" id="WP_356954426.1">
    <property type="nucleotide sequence ID" value="NZ_JBEXYG010000004.1"/>
</dbReference>
<evidence type="ECO:0000313" key="3">
    <source>
        <dbReference type="EMBL" id="MEU1950595.1"/>
    </source>
</evidence>
<proteinExistence type="predicted"/>
<keyword evidence="2" id="KW-0812">Transmembrane</keyword>
<organism evidence="3 4">
    <name type="scientific">Nocardia rhamnosiphila</name>
    <dbReference type="NCBI Taxonomy" id="426716"/>
    <lineage>
        <taxon>Bacteria</taxon>
        <taxon>Bacillati</taxon>
        <taxon>Actinomycetota</taxon>
        <taxon>Actinomycetes</taxon>
        <taxon>Mycobacteriales</taxon>
        <taxon>Nocardiaceae</taxon>
        <taxon>Nocardia</taxon>
    </lineage>
</organism>
<keyword evidence="2" id="KW-1133">Transmembrane helix</keyword>
<dbReference type="EMBL" id="JBEYBF010000001">
    <property type="protein sequence ID" value="MEU1950595.1"/>
    <property type="molecule type" value="Genomic_DNA"/>
</dbReference>
<name>A0ABV2WI84_9NOCA</name>
<reference evidence="3 4" key="1">
    <citation type="submission" date="2024-06" db="EMBL/GenBank/DDBJ databases">
        <title>The Natural Products Discovery Center: Release of the First 8490 Sequenced Strains for Exploring Actinobacteria Biosynthetic Diversity.</title>
        <authorList>
            <person name="Kalkreuter E."/>
            <person name="Kautsar S.A."/>
            <person name="Yang D."/>
            <person name="Bader C.D."/>
            <person name="Teijaro C.N."/>
            <person name="Fluegel L."/>
            <person name="Davis C.M."/>
            <person name="Simpson J.R."/>
            <person name="Lauterbach L."/>
            <person name="Steele A.D."/>
            <person name="Gui C."/>
            <person name="Meng S."/>
            <person name="Li G."/>
            <person name="Viehrig K."/>
            <person name="Ye F."/>
            <person name="Su P."/>
            <person name="Kiefer A.F."/>
            <person name="Nichols A."/>
            <person name="Cepeda A.J."/>
            <person name="Yan W."/>
            <person name="Fan B."/>
            <person name="Jiang Y."/>
            <person name="Adhikari A."/>
            <person name="Zheng C.-J."/>
            <person name="Schuster L."/>
            <person name="Cowan T.M."/>
            <person name="Smanski M.J."/>
            <person name="Chevrette M.G."/>
            <person name="De Carvalho L.P.S."/>
            <person name="Shen B."/>
        </authorList>
    </citation>
    <scope>NUCLEOTIDE SEQUENCE [LARGE SCALE GENOMIC DNA]</scope>
    <source>
        <strain evidence="3 4">NPDC019708</strain>
    </source>
</reference>
<gene>
    <name evidence="3" type="ORF">ABZ510_01920</name>
</gene>
<feature type="transmembrane region" description="Helical" evidence="2">
    <location>
        <begin position="61"/>
        <end position="83"/>
    </location>
</feature>
<keyword evidence="2" id="KW-0472">Membrane</keyword>
<evidence type="ECO:0000256" key="2">
    <source>
        <dbReference type="SAM" id="Phobius"/>
    </source>
</evidence>
<feature type="region of interest" description="Disordered" evidence="1">
    <location>
        <begin position="1"/>
        <end position="44"/>
    </location>
</feature>
<sequence>MKAEDEGSAPGSVSPFNPADPLDPASPVNPANPVDPADAINPAGTVMPVVPIADEQPMRTWLWPTLLIFGLVVGGALLVMILVSTADFGEQPAQVTPTPGQCQTFCTTTVAPPAR</sequence>
<dbReference type="Proteomes" id="UP001550628">
    <property type="component" value="Unassembled WGS sequence"/>
</dbReference>